<dbReference type="PROSITE" id="PS50977">
    <property type="entry name" value="HTH_TETR_2"/>
    <property type="match status" value="1"/>
</dbReference>
<dbReference type="PRINTS" id="PR00455">
    <property type="entry name" value="HTHTETR"/>
</dbReference>
<evidence type="ECO:0000313" key="6">
    <source>
        <dbReference type="Proteomes" id="UP001500618"/>
    </source>
</evidence>
<dbReference type="InterPro" id="IPR049397">
    <property type="entry name" value="EthR_C"/>
</dbReference>
<dbReference type="Gene3D" id="1.10.357.10">
    <property type="entry name" value="Tetracycline Repressor, domain 2"/>
    <property type="match status" value="1"/>
</dbReference>
<dbReference type="InterPro" id="IPR036271">
    <property type="entry name" value="Tet_transcr_reg_TetR-rel_C_sf"/>
</dbReference>
<dbReference type="PANTHER" id="PTHR30055">
    <property type="entry name" value="HTH-TYPE TRANSCRIPTIONAL REGULATOR RUTR"/>
    <property type="match status" value="1"/>
</dbReference>
<dbReference type="PANTHER" id="PTHR30055:SF184">
    <property type="entry name" value="HTH-TYPE TRANSCRIPTIONAL REGULATOR ETHR"/>
    <property type="match status" value="1"/>
</dbReference>
<dbReference type="InterPro" id="IPR009057">
    <property type="entry name" value="Homeodomain-like_sf"/>
</dbReference>
<dbReference type="InterPro" id="IPR050109">
    <property type="entry name" value="HTH-type_TetR-like_transc_reg"/>
</dbReference>
<keyword evidence="1 2" id="KW-0238">DNA-binding</keyword>
<evidence type="ECO:0000259" key="4">
    <source>
        <dbReference type="PROSITE" id="PS50977"/>
    </source>
</evidence>
<organism evidence="5 6">
    <name type="scientific">Fodinicola feengrottensis</name>
    <dbReference type="NCBI Taxonomy" id="435914"/>
    <lineage>
        <taxon>Bacteria</taxon>
        <taxon>Bacillati</taxon>
        <taxon>Actinomycetota</taxon>
        <taxon>Actinomycetes</taxon>
        <taxon>Mycobacteriales</taxon>
        <taxon>Fodinicola</taxon>
    </lineage>
</organism>
<dbReference type="SUPFAM" id="SSF46689">
    <property type="entry name" value="Homeodomain-like"/>
    <property type="match status" value="1"/>
</dbReference>
<reference evidence="5 6" key="1">
    <citation type="journal article" date="2019" name="Int. J. Syst. Evol. Microbiol.">
        <title>The Global Catalogue of Microorganisms (GCM) 10K type strain sequencing project: providing services to taxonomists for standard genome sequencing and annotation.</title>
        <authorList>
            <consortium name="The Broad Institute Genomics Platform"/>
            <consortium name="The Broad Institute Genome Sequencing Center for Infectious Disease"/>
            <person name="Wu L."/>
            <person name="Ma J."/>
        </authorList>
    </citation>
    <scope>NUCLEOTIDE SEQUENCE [LARGE SCALE GENOMIC DNA]</scope>
    <source>
        <strain evidence="5 6">JCM 14718</strain>
    </source>
</reference>
<keyword evidence="6" id="KW-1185">Reference proteome</keyword>
<accession>A0ABN2G1P4</accession>
<sequence length="217" mass="24382">MLSSGPPATLPSMARETRREDRELRRNILDATTRLLGRCKFADLTVADILAEAGISRGSFYFYFQGKHEVLAELVRQAIDQGHKTSASWLGHRDESDRRAAIRRSIADGAQLWSEQAAVLRAIVEHWRDDPALEELWRGQMDSFAKTTAERIDADRAAGAISHHAIDSQTLAATLTWLGERLYYLAATGTPPFDNQSELVDVLTHMWMTTLYAESPR</sequence>
<protein>
    <submittedName>
        <fullName evidence="5">TetR/AcrR family transcriptional regulator</fullName>
    </submittedName>
</protein>
<evidence type="ECO:0000256" key="3">
    <source>
        <dbReference type="SAM" id="MobiDB-lite"/>
    </source>
</evidence>
<evidence type="ECO:0000313" key="5">
    <source>
        <dbReference type="EMBL" id="GAA1663313.1"/>
    </source>
</evidence>
<feature type="region of interest" description="Disordered" evidence="3">
    <location>
        <begin position="1"/>
        <end position="21"/>
    </location>
</feature>
<feature type="domain" description="HTH tetR-type" evidence="4">
    <location>
        <begin position="22"/>
        <end position="82"/>
    </location>
</feature>
<evidence type="ECO:0000256" key="1">
    <source>
        <dbReference type="ARBA" id="ARBA00023125"/>
    </source>
</evidence>
<gene>
    <name evidence="5" type="ORF">GCM10009765_11010</name>
</gene>
<comment type="caution">
    <text evidence="5">The sequence shown here is derived from an EMBL/GenBank/DDBJ whole genome shotgun (WGS) entry which is preliminary data.</text>
</comment>
<dbReference type="InterPro" id="IPR001647">
    <property type="entry name" value="HTH_TetR"/>
</dbReference>
<dbReference type="Pfam" id="PF00440">
    <property type="entry name" value="TetR_N"/>
    <property type="match status" value="1"/>
</dbReference>
<dbReference type="Proteomes" id="UP001500618">
    <property type="component" value="Unassembled WGS sequence"/>
</dbReference>
<dbReference type="Gene3D" id="1.10.10.60">
    <property type="entry name" value="Homeodomain-like"/>
    <property type="match status" value="1"/>
</dbReference>
<dbReference type="SUPFAM" id="SSF48498">
    <property type="entry name" value="Tetracyclin repressor-like, C-terminal domain"/>
    <property type="match status" value="1"/>
</dbReference>
<name>A0ABN2G1P4_9ACTN</name>
<feature type="DNA-binding region" description="H-T-H motif" evidence="2">
    <location>
        <begin position="45"/>
        <end position="64"/>
    </location>
</feature>
<evidence type="ECO:0000256" key="2">
    <source>
        <dbReference type="PROSITE-ProRule" id="PRU00335"/>
    </source>
</evidence>
<dbReference type="EMBL" id="BAAANY010000003">
    <property type="protein sequence ID" value="GAA1663313.1"/>
    <property type="molecule type" value="Genomic_DNA"/>
</dbReference>
<dbReference type="Pfam" id="PF21313">
    <property type="entry name" value="EthR_C"/>
    <property type="match status" value="1"/>
</dbReference>
<proteinExistence type="predicted"/>